<evidence type="ECO:0000313" key="7">
    <source>
        <dbReference type="Proteomes" id="UP000006034"/>
    </source>
</evidence>
<dbReference type="InterPro" id="IPR036388">
    <property type="entry name" value="WH-like_DNA-bd_sf"/>
</dbReference>
<sequence>MIEELNGDFLQWLRGFYYVSQTGSIRRAAQMMNRNPSTISYQIRSLEEELNTVLFDRYKKSLRITPEGKKLFEWTVYTFETLRGLRSEVGTLSGKLQGTVTFSSNLPFAAQVVGIISGFRERHPDVNIRIRRALTYEVVDDVESSKVDFGLTGVTVLPDHSELEELFQARPLLIVHRDNTYHLPKKPKLSDLERLPFVSFLSERMDDSGEPYFENMDATLFVKNTVLSVNNYHLMLRYVLHGVGAAIMDEMCLKASSYGTDWRPLVSYPLDEFLPTVRYGILVRKRKHLSPQAKGLIENIREELAKTNLPA</sequence>
<proteinExistence type="inferred from homology"/>
<evidence type="ECO:0000313" key="6">
    <source>
        <dbReference type="EMBL" id="EFV44828.1"/>
    </source>
</evidence>
<accession>E5Y561</accession>
<dbReference type="STRING" id="563192.HMPREF0179_01324"/>
<dbReference type="HOGENOM" id="CLU_039613_6_1_7"/>
<dbReference type="GO" id="GO:0003677">
    <property type="term" value="F:DNA binding"/>
    <property type="evidence" value="ECO:0007669"/>
    <property type="project" value="UniProtKB-KW"/>
</dbReference>
<comment type="similarity">
    <text evidence="1">Belongs to the LysR transcriptional regulatory family.</text>
</comment>
<keyword evidence="4" id="KW-0804">Transcription</keyword>
<evidence type="ECO:0000256" key="1">
    <source>
        <dbReference type="ARBA" id="ARBA00009437"/>
    </source>
</evidence>
<dbReference type="GO" id="GO:0003700">
    <property type="term" value="F:DNA-binding transcription factor activity"/>
    <property type="evidence" value="ECO:0007669"/>
    <property type="project" value="InterPro"/>
</dbReference>
<dbReference type="AlphaFoldDB" id="E5Y561"/>
<dbReference type="GO" id="GO:0005829">
    <property type="term" value="C:cytosol"/>
    <property type="evidence" value="ECO:0007669"/>
    <property type="project" value="TreeGrafter"/>
</dbReference>
<dbReference type="Proteomes" id="UP000006034">
    <property type="component" value="Unassembled WGS sequence"/>
</dbReference>
<keyword evidence="2" id="KW-0805">Transcription regulation</keyword>
<dbReference type="RefSeq" id="WP_005026391.1">
    <property type="nucleotide sequence ID" value="NZ_KE150238.1"/>
</dbReference>
<dbReference type="Pfam" id="PF03466">
    <property type="entry name" value="LysR_substrate"/>
    <property type="match status" value="1"/>
</dbReference>
<dbReference type="OrthoDB" id="5317428at2"/>
<comment type="caution">
    <text evidence="6">The sequence shown here is derived from an EMBL/GenBank/DDBJ whole genome shotgun (WGS) entry which is preliminary data.</text>
</comment>
<dbReference type="InterPro" id="IPR000847">
    <property type="entry name" value="LysR_HTH_N"/>
</dbReference>
<reference evidence="6 7" key="2">
    <citation type="submission" date="2013-04" db="EMBL/GenBank/DDBJ databases">
        <title>The Genome Sequence of Bilophila wadsworthia 3_1_6.</title>
        <authorList>
            <consortium name="The Broad Institute Genomics Platform"/>
            <person name="Earl A."/>
            <person name="Ward D."/>
            <person name="Feldgarden M."/>
            <person name="Gevers D."/>
            <person name="Sibley C."/>
            <person name="Strauss J."/>
            <person name="Allen-Vercoe E."/>
            <person name="Walker B."/>
            <person name="Young S."/>
            <person name="Zeng Q."/>
            <person name="Gargeya S."/>
            <person name="Fitzgerald M."/>
            <person name="Haas B."/>
            <person name="Abouelleil A."/>
            <person name="Allen A.W."/>
            <person name="Alvarado L."/>
            <person name="Arachchi H.M."/>
            <person name="Berlin A.M."/>
            <person name="Chapman S.B."/>
            <person name="Gainer-Dewar J."/>
            <person name="Goldberg J."/>
            <person name="Griggs A."/>
            <person name="Gujja S."/>
            <person name="Hansen M."/>
            <person name="Howarth C."/>
            <person name="Imamovic A."/>
            <person name="Ireland A."/>
            <person name="Larimer J."/>
            <person name="McCowan C."/>
            <person name="Murphy C."/>
            <person name="Pearson M."/>
            <person name="Poon T.W."/>
            <person name="Priest M."/>
            <person name="Roberts A."/>
            <person name="Saif S."/>
            <person name="Shea T."/>
            <person name="Sisk P."/>
            <person name="Sykes S."/>
            <person name="Wortman J."/>
            <person name="Nusbaum C."/>
            <person name="Birren B."/>
        </authorList>
    </citation>
    <scope>NUCLEOTIDE SEQUENCE [LARGE SCALE GENOMIC DNA]</scope>
    <source>
        <strain evidence="6 7">3_1_6</strain>
    </source>
</reference>
<dbReference type="Pfam" id="PF00126">
    <property type="entry name" value="HTH_1"/>
    <property type="match status" value="1"/>
</dbReference>
<dbReference type="PANTHER" id="PTHR30419">
    <property type="entry name" value="HTH-TYPE TRANSCRIPTIONAL REGULATOR YBHD"/>
    <property type="match status" value="1"/>
</dbReference>
<dbReference type="EMBL" id="ADCP02000001">
    <property type="protein sequence ID" value="EFV44828.1"/>
    <property type="molecule type" value="Genomic_DNA"/>
</dbReference>
<dbReference type="SUPFAM" id="SSF53850">
    <property type="entry name" value="Periplasmic binding protein-like II"/>
    <property type="match status" value="1"/>
</dbReference>
<name>E5Y561_BILW3</name>
<dbReference type="CDD" id="cd05466">
    <property type="entry name" value="PBP2_LTTR_substrate"/>
    <property type="match status" value="1"/>
</dbReference>
<evidence type="ECO:0000256" key="4">
    <source>
        <dbReference type="ARBA" id="ARBA00023163"/>
    </source>
</evidence>
<dbReference type="Gene3D" id="1.10.10.10">
    <property type="entry name" value="Winged helix-like DNA-binding domain superfamily/Winged helix DNA-binding domain"/>
    <property type="match status" value="1"/>
</dbReference>
<dbReference type="Gene3D" id="3.40.190.290">
    <property type="match status" value="1"/>
</dbReference>
<dbReference type="SUPFAM" id="SSF46785">
    <property type="entry name" value="Winged helix' DNA-binding domain"/>
    <property type="match status" value="1"/>
</dbReference>
<dbReference type="InterPro" id="IPR036390">
    <property type="entry name" value="WH_DNA-bd_sf"/>
</dbReference>
<organism evidence="6 7">
    <name type="scientific">Bilophila wadsworthia (strain 3_1_6)</name>
    <dbReference type="NCBI Taxonomy" id="563192"/>
    <lineage>
        <taxon>Bacteria</taxon>
        <taxon>Pseudomonadati</taxon>
        <taxon>Thermodesulfobacteriota</taxon>
        <taxon>Desulfovibrionia</taxon>
        <taxon>Desulfovibrionales</taxon>
        <taxon>Desulfovibrionaceae</taxon>
        <taxon>Bilophila</taxon>
    </lineage>
</organism>
<keyword evidence="3" id="KW-0238">DNA-binding</keyword>
<dbReference type="GeneID" id="78086453"/>
<dbReference type="InterPro" id="IPR005119">
    <property type="entry name" value="LysR_subst-bd"/>
</dbReference>
<evidence type="ECO:0000259" key="5">
    <source>
        <dbReference type="PROSITE" id="PS50931"/>
    </source>
</evidence>
<evidence type="ECO:0000256" key="3">
    <source>
        <dbReference type="ARBA" id="ARBA00023125"/>
    </source>
</evidence>
<protein>
    <recommendedName>
        <fullName evidence="5">HTH lysR-type domain-containing protein</fullName>
    </recommendedName>
</protein>
<dbReference type="InterPro" id="IPR050950">
    <property type="entry name" value="HTH-type_LysR_regulators"/>
</dbReference>
<keyword evidence="7" id="KW-1185">Reference proteome</keyword>
<dbReference type="PROSITE" id="PS50931">
    <property type="entry name" value="HTH_LYSR"/>
    <property type="match status" value="1"/>
</dbReference>
<evidence type="ECO:0000256" key="2">
    <source>
        <dbReference type="ARBA" id="ARBA00023015"/>
    </source>
</evidence>
<gene>
    <name evidence="6" type="ORF">HMPREF0179_01324</name>
</gene>
<reference evidence="6 7" key="1">
    <citation type="submission" date="2010-10" db="EMBL/GenBank/DDBJ databases">
        <authorList>
            <consortium name="The Broad Institute Genome Sequencing Platform"/>
            <person name="Ward D."/>
            <person name="Earl A."/>
            <person name="Feldgarden M."/>
            <person name="Young S.K."/>
            <person name="Gargeya S."/>
            <person name="Zeng Q."/>
            <person name="Alvarado L."/>
            <person name="Berlin A."/>
            <person name="Bochicchio J."/>
            <person name="Chapman S.B."/>
            <person name="Chen Z."/>
            <person name="Freedman E."/>
            <person name="Gellesch M."/>
            <person name="Goldberg J."/>
            <person name="Griggs A."/>
            <person name="Gujja S."/>
            <person name="Heilman E."/>
            <person name="Heiman D."/>
            <person name="Howarth C."/>
            <person name="Mehta T."/>
            <person name="Neiman D."/>
            <person name="Pearson M."/>
            <person name="Roberts A."/>
            <person name="Saif S."/>
            <person name="Shea T."/>
            <person name="Shenoy N."/>
            <person name="Sisk P."/>
            <person name="Stolte C."/>
            <person name="Sykes S."/>
            <person name="White J."/>
            <person name="Yandava C."/>
            <person name="Allen-Vercoe E."/>
            <person name="Sibley C."/>
            <person name="Ambrose C.E."/>
            <person name="Strauss J."/>
            <person name="Daigneault M."/>
            <person name="Haas B."/>
            <person name="Nusbaum C."/>
            <person name="Birren B."/>
        </authorList>
    </citation>
    <scope>NUCLEOTIDE SEQUENCE [LARGE SCALE GENOMIC DNA]</scope>
    <source>
        <strain evidence="6 7">3_1_6</strain>
    </source>
</reference>
<dbReference type="eggNOG" id="COG0583">
    <property type="taxonomic scope" value="Bacteria"/>
</dbReference>
<feature type="domain" description="HTH lysR-type" evidence="5">
    <location>
        <begin position="10"/>
        <end position="65"/>
    </location>
</feature>